<evidence type="ECO:0000313" key="4">
    <source>
        <dbReference type="EMBL" id="KAF0685465.1"/>
    </source>
</evidence>
<keyword evidence="2" id="KW-0433">Leucine-rich repeat</keyword>
<dbReference type="GO" id="GO:0005829">
    <property type="term" value="C:cytosol"/>
    <property type="evidence" value="ECO:0007669"/>
    <property type="project" value="TreeGrafter"/>
</dbReference>
<dbReference type="GO" id="GO:0005096">
    <property type="term" value="F:GTPase activator activity"/>
    <property type="evidence" value="ECO:0007669"/>
    <property type="project" value="UniProtKB-KW"/>
</dbReference>
<dbReference type="EMBL" id="VJMH01007130">
    <property type="protein sequence ID" value="KAF0685465.1"/>
    <property type="molecule type" value="Genomic_DNA"/>
</dbReference>
<keyword evidence="3" id="KW-0677">Repeat</keyword>
<organism evidence="4">
    <name type="scientific">Aphanomyces stellatus</name>
    <dbReference type="NCBI Taxonomy" id="120398"/>
    <lineage>
        <taxon>Eukaryota</taxon>
        <taxon>Sar</taxon>
        <taxon>Stramenopiles</taxon>
        <taxon>Oomycota</taxon>
        <taxon>Saprolegniomycetes</taxon>
        <taxon>Saprolegniales</taxon>
        <taxon>Verrucalvaceae</taxon>
        <taxon>Aphanomyces</taxon>
    </lineage>
</organism>
<dbReference type="GO" id="GO:0006913">
    <property type="term" value="P:nucleocytoplasmic transport"/>
    <property type="evidence" value="ECO:0007669"/>
    <property type="project" value="TreeGrafter"/>
</dbReference>
<keyword evidence="1" id="KW-0343">GTPase activation</keyword>
<dbReference type="InterPro" id="IPR027038">
    <property type="entry name" value="RanGap"/>
</dbReference>
<sequence>MKWLTTNPVHVFSFENWILHTDVEDTTRDSFFNAMFTCPTMKVLELAMCDLSQLVVPSLAMTRLELRDVKLTPPGIVSLARALAVSSVEDICLSDNNEEPPFSSRDYILAFVELFKAVGLSKVTRLVLRRCNLNDSYWPSLGPLLQQSKLQNVKLNQNGITNDGLRHIAEAIQGNATLEEVEVGWNSITADGARHLLTCMKHRVTNLRFLWIPPLNDLISKEDRISINALAK</sequence>
<accession>A0A6A4XQV9</accession>
<feature type="non-terminal residue" evidence="4">
    <location>
        <position position="232"/>
    </location>
</feature>
<dbReference type="InterPro" id="IPR032675">
    <property type="entry name" value="LRR_dom_sf"/>
</dbReference>
<dbReference type="PANTHER" id="PTHR24113:SF12">
    <property type="entry name" value="RAN GTPASE-ACTIVATING PROTEIN 1"/>
    <property type="match status" value="1"/>
</dbReference>
<proteinExistence type="predicted"/>
<evidence type="ECO:0000256" key="1">
    <source>
        <dbReference type="ARBA" id="ARBA00022468"/>
    </source>
</evidence>
<dbReference type="GO" id="GO:0005634">
    <property type="term" value="C:nucleus"/>
    <property type="evidence" value="ECO:0007669"/>
    <property type="project" value="TreeGrafter"/>
</dbReference>
<dbReference type="SMART" id="SM00368">
    <property type="entry name" value="LRR_RI"/>
    <property type="match status" value="3"/>
</dbReference>
<evidence type="ECO:0000256" key="2">
    <source>
        <dbReference type="ARBA" id="ARBA00022614"/>
    </source>
</evidence>
<dbReference type="PANTHER" id="PTHR24113">
    <property type="entry name" value="RAN GTPASE-ACTIVATING PROTEIN 1"/>
    <property type="match status" value="1"/>
</dbReference>
<dbReference type="GO" id="GO:0031267">
    <property type="term" value="F:small GTPase binding"/>
    <property type="evidence" value="ECO:0007669"/>
    <property type="project" value="TreeGrafter"/>
</dbReference>
<dbReference type="OrthoDB" id="63324at2759"/>
<gene>
    <name evidence="4" type="ORF">As57867_022574</name>
</gene>
<dbReference type="SUPFAM" id="SSF52047">
    <property type="entry name" value="RNI-like"/>
    <property type="match status" value="1"/>
</dbReference>
<reference evidence="4" key="1">
    <citation type="submission" date="2019-06" db="EMBL/GenBank/DDBJ databases">
        <title>Genomics analysis of Aphanomyces spp. identifies a new class of oomycete effector associated with host adaptation.</title>
        <authorList>
            <person name="Gaulin E."/>
        </authorList>
    </citation>
    <scope>NUCLEOTIDE SEQUENCE</scope>
    <source>
        <strain evidence="4">CBS 578.67</strain>
    </source>
</reference>
<name>A0A6A4XQV9_9STRA</name>
<dbReference type="Pfam" id="PF13516">
    <property type="entry name" value="LRR_6"/>
    <property type="match status" value="1"/>
</dbReference>
<dbReference type="Gene3D" id="3.80.10.10">
    <property type="entry name" value="Ribonuclease Inhibitor"/>
    <property type="match status" value="1"/>
</dbReference>
<dbReference type="GO" id="GO:0048471">
    <property type="term" value="C:perinuclear region of cytoplasm"/>
    <property type="evidence" value="ECO:0007669"/>
    <property type="project" value="TreeGrafter"/>
</dbReference>
<dbReference type="InterPro" id="IPR001611">
    <property type="entry name" value="Leu-rich_rpt"/>
</dbReference>
<comment type="caution">
    <text evidence="4">The sequence shown here is derived from an EMBL/GenBank/DDBJ whole genome shotgun (WGS) entry which is preliminary data.</text>
</comment>
<dbReference type="AlphaFoldDB" id="A0A6A4XQV9"/>
<protein>
    <submittedName>
        <fullName evidence="4">Uncharacterized protein</fullName>
    </submittedName>
</protein>
<evidence type="ECO:0000256" key="3">
    <source>
        <dbReference type="ARBA" id="ARBA00022737"/>
    </source>
</evidence>